<dbReference type="InterPro" id="IPR050330">
    <property type="entry name" value="Bact_OuterMem_StrucFunc"/>
</dbReference>
<dbReference type="GO" id="GO:0016020">
    <property type="term" value="C:membrane"/>
    <property type="evidence" value="ECO:0007669"/>
    <property type="project" value="UniProtKB-UniRule"/>
</dbReference>
<dbReference type="eggNOG" id="COG1360">
    <property type="taxonomic scope" value="Bacteria"/>
</dbReference>
<protein>
    <submittedName>
        <fullName evidence="4">Inner membrane lipoprotein YiaD</fullName>
    </submittedName>
</protein>
<keyword evidence="1" id="KW-0472">Membrane</keyword>
<dbReference type="PANTHER" id="PTHR30329:SF21">
    <property type="entry name" value="LIPOPROTEIN YIAD-RELATED"/>
    <property type="match status" value="1"/>
</dbReference>
<feature type="domain" description="OmpA-like" evidence="3">
    <location>
        <begin position="171"/>
        <end position="291"/>
    </location>
</feature>
<dbReference type="STRING" id="1279009.ADICEAN_00946"/>
<comment type="caution">
    <text evidence="4">The sequence shown here is derived from an EMBL/GenBank/DDBJ whole genome shotgun (WGS) entry which is preliminary data.</text>
</comment>
<dbReference type="InterPro" id="IPR036737">
    <property type="entry name" value="OmpA-like_sf"/>
</dbReference>
<reference evidence="4 5" key="1">
    <citation type="journal article" date="2013" name="Genome Announc.">
        <title>Draft Genome Sequence of Cesiribacter andamanensis Strain AMV16T, Isolated from a Soil Sample from a Mud Volcano in the Andaman Islands, India.</title>
        <authorList>
            <person name="Shivaji S."/>
            <person name="Ara S."/>
            <person name="Begum Z."/>
            <person name="Srinivas T.N."/>
            <person name="Singh A."/>
            <person name="Kumar Pinnaka A."/>
        </authorList>
    </citation>
    <scope>NUCLEOTIDE SEQUENCE [LARGE SCALE GENOMIC DNA]</scope>
    <source>
        <strain evidence="4 5">AMV16</strain>
    </source>
</reference>
<keyword evidence="4" id="KW-0449">Lipoprotein</keyword>
<keyword evidence="2" id="KW-0175">Coiled coil</keyword>
<dbReference type="PANTHER" id="PTHR30329">
    <property type="entry name" value="STATOR ELEMENT OF FLAGELLAR MOTOR COMPLEX"/>
    <property type="match status" value="1"/>
</dbReference>
<evidence type="ECO:0000259" key="3">
    <source>
        <dbReference type="PROSITE" id="PS51123"/>
    </source>
</evidence>
<sequence>MLFSPSLRLYTPLLLAACLLLGTSCASLRDSLASKRYKQTVAERDGLLADKALLQADTARRGSQFRTLSTEHRQLQNRYSKLDQQFLNLNQDYQALMSSSTSKADQLNTALRQKQQELDRKEGLLKEREKALADMQLKMQRQDSVTNALNNLVKGALLGFKADELSVEQRNGKVYVSMSDKLLFQSGSAAVESKGQDALKKLGDVLAKHPDIDILVEGHTDNVPIKTALYKDNWDLSVARATSIVRLLSSTIAPTRITASGKGEYFPMAANDTAEGKARNRRTEIILSPKLDDLFKLIQKSSL</sequence>
<feature type="coiled-coil region" evidence="2">
    <location>
        <begin position="65"/>
        <end position="138"/>
    </location>
</feature>
<dbReference type="OrthoDB" id="9815217at2"/>
<dbReference type="Gene3D" id="3.30.1330.60">
    <property type="entry name" value="OmpA-like domain"/>
    <property type="match status" value="1"/>
</dbReference>
<keyword evidence="5" id="KW-1185">Reference proteome</keyword>
<dbReference type="Pfam" id="PF00691">
    <property type="entry name" value="OmpA"/>
    <property type="match status" value="1"/>
</dbReference>
<accession>M7NZV3</accession>
<dbReference type="PATRIC" id="fig|1279009.4.peg.957"/>
<gene>
    <name evidence="4" type="primary">yiaD_2</name>
    <name evidence="4" type="ORF">ADICEAN_00946</name>
</gene>
<dbReference type="SUPFAM" id="SSF103088">
    <property type="entry name" value="OmpA-like"/>
    <property type="match status" value="1"/>
</dbReference>
<dbReference type="CDD" id="cd07185">
    <property type="entry name" value="OmpA_C-like"/>
    <property type="match status" value="1"/>
</dbReference>
<dbReference type="PROSITE" id="PS51123">
    <property type="entry name" value="OMPA_2"/>
    <property type="match status" value="1"/>
</dbReference>
<dbReference type="InterPro" id="IPR006665">
    <property type="entry name" value="OmpA-like"/>
</dbReference>
<organism evidence="4 5">
    <name type="scientific">Cesiribacter andamanensis AMV16</name>
    <dbReference type="NCBI Taxonomy" id="1279009"/>
    <lineage>
        <taxon>Bacteria</taxon>
        <taxon>Pseudomonadati</taxon>
        <taxon>Bacteroidota</taxon>
        <taxon>Cytophagia</taxon>
        <taxon>Cytophagales</taxon>
        <taxon>Cesiribacteraceae</taxon>
        <taxon>Cesiribacter</taxon>
    </lineage>
</organism>
<proteinExistence type="predicted"/>
<dbReference type="EMBL" id="AODQ01000015">
    <property type="protein sequence ID" value="EMR03889.1"/>
    <property type="molecule type" value="Genomic_DNA"/>
</dbReference>
<dbReference type="AlphaFoldDB" id="M7NZV3"/>
<evidence type="ECO:0000313" key="4">
    <source>
        <dbReference type="EMBL" id="EMR03889.1"/>
    </source>
</evidence>
<name>M7NZV3_9BACT</name>
<evidence type="ECO:0000313" key="5">
    <source>
        <dbReference type="Proteomes" id="UP000011910"/>
    </source>
</evidence>
<dbReference type="Proteomes" id="UP000011910">
    <property type="component" value="Unassembled WGS sequence"/>
</dbReference>
<evidence type="ECO:0000256" key="2">
    <source>
        <dbReference type="SAM" id="Coils"/>
    </source>
</evidence>
<evidence type="ECO:0000256" key="1">
    <source>
        <dbReference type="PROSITE-ProRule" id="PRU00473"/>
    </source>
</evidence>